<evidence type="ECO:0000259" key="11">
    <source>
        <dbReference type="PROSITE" id="PS50126"/>
    </source>
</evidence>
<feature type="region of interest" description="Disordered" evidence="10">
    <location>
        <begin position="1"/>
        <end position="96"/>
    </location>
</feature>
<comment type="subcellular location">
    <subcellularLocation>
        <location evidence="1">Nucleus</location>
        <location evidence="1">Nucleolus</location>
    </subcellularLocation>
</comment>
<feature type="compositionally biased region" description="Basic and acidic residues" evidence="10">
    <location>
        <begin position="80"/>
        <end position="90"/>
    </location>
</feature>
<keyword evidence="4" id="KW-0597">Phosphoprotein</keyword>
<dbReference type="FunFam" id="1.25.40.10:FF:000065">
    <property type="entry name" value="Programmed cell death 11"/>
    <property type="match status" value="1"/>
</dbReference>
<keyword evidence="6" id="KW-0539">Nucleus</keyword>
<feature type="compositionally biased region" description="Basic and acidic residues" evidence="10">
    <location>
        <begin position="1643"/>
        <end position="1657"/>
    </location>
</feature>
<feature type="domain" description="S1 motif" evidence="11">
    <location>
        <begin position="110"/>
        <end position="216"/>
    </location>
</feature>
<feature type="domain" description="S1 motif" evidence="11">
    <location>
        <begin position="404"/>
        <end position="478"/>
    </location>
</feature>
<dbReference type="SMART" id="SM00316">
    <property type="entry name" value="S1"/>
    <property type="match status" value="13"/>
</dbReference>
<dbReference type="CDD" id="cd05708">
    <property type="entry name" value="S1_Rrp5_repeat_sc12"/>
    <property type="match status" value="1"/>
</dbReference>
<dbReference type="InterPro" id="IPR057301">
    <property type="entry name" value="Rrp5_OB_4th"/>
</dbReference>
<dbReference type="InterPro" id="IPR011990">
    <property type="entry name" value="TPR-like_helical_dom_sf"/>
</dbReference>
<feature type="compositionally biased region" description="Basic residues" evidence="10">
    <location>
        <begin position="10"/>
        <end position="32"/>
    </location>
</feature>
<gene>
    <name evidence="13" type="primary">LOC105054684</name>
</gene>
<dbReference type="InterPro" id="IPR057302">
    <property type="entry name" value="Rrp5_S1"/>
</dbReference>
<dbReference type="FunFam" id="1.25.40.10:FF:000314">
    <property type="entry name" value="rRNA biogenesis protein RRP5"/>
    <property type="match status" value="1"/>
</dbReference>
<dbReference type="InterPro" id="IPR045209">
    <property type="entry name" value="Rrp5"/>
</dbReference>
<dbReference type="GO" id="GO:0032040">
    <property type="term" value="C:small-subunit processome"/>
    <property type="evidence" value="ECO:0007669"/>
    <property type="project" value="TreeGrafter"/>
</dbReference>
<keyword evidence="5" id="KW-0677">Repeat</keyword>
<dbReference type="FunFam" id="2.40.50.140:FF:000179">
    <property type="entry name" value="rRNA biogenesis protein RRP5"/>
    <property type="match status" value="1"/>
</dbReference>
<dbReference type="SMART" id="SM00386">
    <property type="entry name" value="HAT"/>
    <property type="match status" value="5"/>
</dbReference>
<feature type="domain" description="S1 motif" evidence="11">
    <location>
        <begin position="873"/>
        <end position="937"/>
    </location>
</feature>
<dbReference type="Proteomes" id="UP000504607">
    <property type="component" value="Chromosome 1"/>
</dbReference>
<evidence type="ECO:0000256" key="3">
    <source>
        <dbReference type="ARBA" id="ARBA00022552"/>
    </source>
</evidence>
<dbReference type="RefSeq" id="XP_010934559.1">
    <property type="nucleotide sequence ID" value="XM_010936257.3"/>
</dbReference>
<evidence type="ECO:0000256" key="8">
    <source>
        <dbReference type="ARBA" id="ARBA00073619"/>
    </source>
</evidence>
<dbReference type="InterPro" id="IPR055430">
    <property type="entry name" value="HAT_Syf1_CNRKL1_C"/>
</dbReference>
<dbReference type="PANTHER" id="PTHR23270">
    <property type="entry name" value="PROGRAMMED CELL DEATH PROTEIN 11 PRE-RRNA PROCESSING PROTEIN RRP5"/>
    <property type="match status" value="1"/>
</dbReference>
<evidence type="ECO:0000256" key="1">
    <source>
        <dbReference type="ARBA" id="ARBA00004604"/>
    </source>
</evidence>
<evidence type="ECO:0000256" key="6">
    <source>
        <dbReference type="ARBA" id="ARBA00023242"/>
    </source>
</evidence>
<reference evidence="13" key="1">
    <citation type="submission" date="2025-08" db="UniProtKB">
        <authorList>
            <consortium name="RefSeq"/>
        </authorList>
    </citation>
    <scope>IDENTIFICATION</scope>
</reference>
<keyword evidence="2" id="KW-0690">Ribosome biogenesis</keyword>
<dbReference type="FunFam" id="2.40.50.140:FF:000159">
    <property type="entry name" value="rRNA biogenesis protein rrp5"/>
    <property type="match status" value="2"/>
</dbReference>
<dbReference type="InterPro" id="IPR057300">
    <property type="entry name" value="OB_Rrp5"/>
</dbReference>
<keyword evidence="12" id="KW-1185">Reference proteome</keyword>
<accession>A0A6I9RYC5</accession>
<dbReference type="OrthoDB" id="412781at2759"/>
<feature type="domain" description="S1 motif" evidence="11">
    <location>
        <begin position="1372"/>
        <end position="1441"/>
    </location>
</feature>
<evidence type="ECO:0000256" key="9">
    <source>
        <dbReference type="ARBA" id="ARBA00076674"/>
    </source>
</evidence>
<dbReference type="Pfam" id="PF23231">
    <property type="entry name" value="HAT_Syf1_CNRKL1_C"/>
    <property type="match status" value="1"/>
</dbReference>
<keyword evidence="3" id="KW-0698">rRNA processing</keyword>
<dbReference type="SUPFAM" id="SSF48452">
    <property type="entry name" value="TPR-like"/>
    <property type="match status" value="2"/>
</dbReference>
<protein>
    <recommendedName>
        <fullName evidence="8">rRNA biogenesis protein RRP5</fullName>
    </recommendedName>
    <alternativeName>
        <fullName evidence="9">Ribosomal RNA-processing protein 5</fullName>
    </alternativeName>
</protein>
<evidence type="ECO:0000256" key="2">
    <source>
        <dbReference type="ARBA" id="ARBA00022517"/>
    </source>
</evidence>
<evidence type="ECO:0000256" key="5">
    <source>
        <dbReference type="ARBA" id="ARBA00022737"/>
    </source>
</evidence>
<dbReference type="InterPro" id="IPR012340">
    <property type="entry name" value="NA-bd_OB-fold"/>
</dbReference>
<feature type="domain" description="S1 motif" evidence="11">
    <location>
        <begin position="1462"/>
        <end position="1532"/>
    </location>
</feature>
<dbReference type="SUPFAM" id="SSF50249">
    <property type="entry name" value="Nucleic acid-binding proteins"/>
    <property type="match status" value="13"/>
</dbReference>
<feature type="domain" description="S1 motif" evidence="11">
    <location>
        <begin position="495"/>
        <end position="562"/>
    </location>
</feature>
<evidence type="ECO:0000313" key="12">
    <source>
        <dbReference type="Proteomes" id="UP000504607"/>
    </source>
</evidence>
<sequence>MAALTEKKAPQRKRPINGTKPHKTFKKPRKDKTRPPAPSELPSSLLVQDDDPDFPRGGASVLTREEIAEARAEAEEEFERESKKSKDTRKNKGAQKSLAEAVDDFGSLFGDGVTGKLPRFANRITLKNISPRMKLWGVIIEVNTKDLVIGLPGGLRGYVRAEEVSDIIIDDGNKDSESNLLCSIFHVGQLVSCIVVRVDDDKKDGKGNRRIWLSLRLSLLYKGLMLDAVQDGMVLTAQIKSIEDRGYILYFGVSSFTGFLPKSEQDGGVFSSGQHLQCVVKSIDKARAVAIVNSDADLVSKSAMKDLKGLSIDLLVPGMMVNARVHSTLENGIMLSFLTYFTGTVDIFHLQNSFSHATWKDHYNQNKKVNARILFIDPSTRAVGLTLNPYLVQNKAPPSIVRTGEIYDNSRILRVDRGIGLLLEVPSSPIPSPAFVSISDVSDEKVTKLEKKFKEGDYVRVRVLGMRHLDGLAMGTLRASALEGSVFTHSDVKPGMLVKAKVIAAENFGAIVQFSGGVKALCPLQHMSELDILKPPKKFKVGSELRFRVLGCKSKRITVTYKKTLVKSRLPVLASYADATEGLIVHGWITKIEKHGCFVRFYNGVHGFAQRSELGLEPGSEADAAYHVGQAVKCRVISSAPASRRISISFVISPKSGRSSENDVAKLGSIVSGVVERLTPAAVIIHVNGNAYLKGTLFDEHLADHQGQAVLLKSLLRPGYQFDQLLVLDTEGQNLILSAKYSLINYAKEIPSDLSQIHPLSVVNGYICNIIENGCFVRFLGRLTGFSPKDKVTDQQIDNLLDAFYVGQSVRSHVLTFNGETGRLKLSLKQSLCSSSDVSFIQGYFLLEDKIAALQMSDANNSDSSWTRSFSIGSLVEGEIQEIKEFGVVVSFRDHGDVVGFVTHHQSGGVNVEVGSVVKALVLDIAKSDGLVDLSLKSELVTSACVDGAKKKRCRSTSTDLQLHQTVNGVVEIVKENYLVLSIPEYNYAIGYASITDYNMQKLPRKHFLNGQSVLVTVGVLPSSCSSGRLLLLLKSAGDVSETSRSKRARKMSSYTVGSLVVGEIIDIKPLELILKFGTGFRGRIHITEVFDNNHAPENPFSKFKIGQLLDARIVAKLEQSGKSGKGYQWELSVRPSLLTGESMKIPTAEEFNFSVGSIVRGYVVKVDGEWVWLTVSRSVMSHIFVLDSSCEPGELQEFQQRYSVGQAVKGKIISINKEKKLLRLASCPSSSVSGSSVDHEIVKVDIQENKVSNVDCAEHIIRGDIVGGKVKRILPGVSGLLVQIGPHLFGKAHYTELIDTWVPQPLCGYHEGQFVKCKILEITRSLEGTLHVDLSLRSSLQDIQSVDSTVLDNNLNTHIQRFEKIEDLHPNMDVQGYVKNVTSKGCFIMLSRMIDARILLSNLSDGYIENPEKEFPAGKLVHGRVLSVDPASKRVEVTLKTEMKTEVAKSDASVFCNLHVGDVISGQIRRIEPYGLFIAIDNTNVVGLCHKSELSDEPIDNIETRYKAGDRVVAKVLKVDEERHRISLGMKKSYIGNASDAPIISRHGTADGSFDGISTVDDTLLALQQNDDLPHAERMFGCDNEACAVLEPAETRASVLPLQVVLDDSDGSDLDNVTVSQEIVNLTDMAAKKSDRRTKKKAKEERELEISASEERNLQKDIPKTADEFEKLVRSSPNSSFVWIKYMAFMLSLADVEKARSIAERALRTINIREEGEKLNIWVACFNLENEYGSPPEEAVKKTFQRALQYCDPKKLYLALLGMYERTEQHKLADELLERMTKKFKNSCKVWLHCVQSFLKQDKDGIQSLVNRALLSLSRNKHIKFISQTAILEFKFGVPDRGRSMFEGILREYPKRTDLWSIYLDQEIRLGDVEVIRALFERATFLSLPPKKMKFLFKKYLEYEKAHGDEDRIEHVKKRALEYVESSLA</sequence>
<organism evidence="12 13">
    <name type="scientific">Elaeis guineensis var. tenera</name>
    <name type="common">Oil palm</name>
    <dbReference type="NCBI Taxonomy" id="51953"/>
    <lineage>
        <taxon>Eukaryota</taxon>
        <taxon>Viridiplantae</taxon>
        <taxon>Streptophyta</taxon>
        <taxon>Embryophyta</taxon>
        <taxon>Tracheophyta</taxon>
        <taxon>Spermatophyta</taxon>
        <taxon>Magnoliopsida</taxon>
        <taxon>Liliopsida</taxon>
        <taxon>Arecaceae</taxon>
        <taxon>Arecoideae</taxon>
        <taxon>Cocoseae</taxon>
        <taxon>Elaeidinae</taxon>
        <taxon>Elaeis</taxon>
    </lineage>
</organism>
<dbReference type="InterPro" id="IPR003029">
    <property type="entry name" value="S1_domain"/>
</dbReference>
<dbReference type="CDD" id="cd05703">
    <property type="entry name" value="S1_Rrp5_repeat_hs12_sc9"/>
    <property type="match status" value="1"/>
</dbReference>
<evidence type="ECO:0000313" key="13">
    <source>
        <dbReference type="RefSeq" id="XP_010934559.1"/>
    </source>
</evidence>
<dbReference type="Pfam" id="PF24685">
    <property type="entry name" value="OB_RRP5_4th"/>
    <property type="match status" value="1"/>
</dbReference>
<dbReference type="GO" id="GO:0006364">
    <property type="term" value="P:rRNA processing"/>
    <property type="evidence" value="ECO:0007669"/>
    <property type="project" value="UniProtKB-KW"/>
</dbReference>
<feature type="compositionally biased region" description="Basic and acidic residues" evidence="10">
    <location>
        <begin position="63"/>
        <end position="73"/>
    </location>
</feature>
<name>A0A6I9RYC5_ELAGV</name>
<dbReference type="FunFam" id="2.40.50.140:FF:000103">
    <property type="entry name" value="protein RRP5 homolog"/>
    <property type="match status" value="1"/>
</dbReference>
<feature type="domain" description="S1 motif" evidence="11">
    <location>
        <begin position="1264"/>
        <end position="1338"/>
    </location>
</feature>
<dbReference type="PROSITE" id="PS50126">
    <property type="entry name" value="S1"/>
    <property type="match status" value="12"/>
</dbReference>
<feature type="domain" description="S1 motif" evidence="11">
    <location>
        <begin position="1058"/>
        <end position="1135"/>
    </location>
</feature>
<evidence type="ECO:0000256" key="4">
    <source>
        <dbReference type="ARBA" id="ARBA00022553"/>
    </source>
</evidence>
<feature type="domain" description="S1 motif" evidence="11">
    <location>
        <begin position="582"/>
        <end position="651"/>
    </location>
</feature>
<keyword evidence="7" id="KW-0687">Ribonucleoprotein</keyword>
<dbReference type="PANTHER" id="PTHR23270:SF10">
    <property type="entry name" value="PROTEIN RRP5 HOMOLOG"/>
    <property type="match status" value="1"/>
</dbReference>
<dbReference type="InParanoid" id="A0A6I9RYC5"/>
<dbReference type="GO" id="GO:0003723">
    <property type="term" value="F:RNA binding"/>
    <property type="evidence" value="ECO:0007669"/>
    <property type="project" value="TreeGrafter"/>
</dbReference>
<feature type="domain" description="S1 motif" evidence="11">
    <location>
        <begin position="318"/>
        <end position="388"/>
    </location>
</feature>
<proteinExistence type="predicted"/>
<dbReference type="InterPro" id="IPR003107">
    <property type="entry name" value="HAT"/>
</dbReference>
<dbReference type="KEGG" id="egu:105054684"/>
<dbReference type="GeneID" id="105054684"/>
<dbReference type="FunFam" id="2.40.50.140:FF:000155">
    <property type="entry name" value="rRNA biogenesis protein RRP5"/>
    <property type="match status" value="1"/>
</dbReference>
<evidence type="ECO:0000256" key="10">
    <source>
        <dbReference type="SAM" id="MobiDB-lite"/>
    </source>
</evidence>
<dbReference type="Pfam" id="PF24682">
    <property type="entry name" value="OB_RRP5"/>
    <property type="match status" value="1"/>
</dbReference>
<dbReference type="CDD" id="cd05693">
    <property type="entry name" value="S1_Rrp5_repeat_hs1_sc1"/>
    <property type="match status" value="1"/>
</dbReference>
<dbReference type="CDD" id="cd05695">
    <property type="entry name" value="S1_Rrp5_repeat_hs3"/>
    <property type="match status" value="1"/>
</dbReference>
<dbReference type="Gene3D" id="2.40.50.140">
    <property type="entry name" value="Nucleic acid-binding proteins"/>
    <property type="match status" value="12"/>
</dbReference>
<feature type="domain" description="S1 motif" evidence="11">
    <location>
        <begin position="760"/>
        <end position="829"/>
    </location>
</feature>
<dbReference type="Pfam" id="PF00575">
    <property type="entry name" value="S1"/>
    <property type="match status" value="2"/>
</dbReference>
<dbReference type="InterPro" id="IPR048059">
    <property type="entry name" value="Rrp5_S1_rpt_hs1_sc1"/>
</dbReference>
<evidence type="ECO:0000256" key="7">
    <source>
        <dbReference type="ARBA" id="ARBA00023274"/>
    </source>
</evidence>
<feature type="region of interest" description="Disordered" evidence="10">
    <location>
        <begin position="1635"/>
        <end position="1657"/>
    </location>
</feature>
<dbReference type="Gene3D" id="1.25.40.10">
    <property type="entry name" value="Tetratricopeptide repeat domain"/>
    <property type="match status" value="2"/>
</dbReference>
<feature type="domain" description="S1 motif" evidence="11">
    <location>
        <begin position="1157"/>
        <end position="1228"/>
    </location>
</feature>
<dbReference type="Pfam" id="PF23459">
    <property type="entry name" value="S1_RRP5"/>
    <property type="match status" value="3"/>
</dbReference>